<evidence type="ECO:0000313" key="2">
    <source>
        <dbReference type="Proteomes" id="UP000036166"/>
    </source>
</evidence>
<dbReference type="EMBL" id="LFJV01000033">
    <property type="protein sequence ID" value="KMM33566.1"/>
    <property type="molecule type" value="Genomic_DNA"/>
</dbReference>
<dbReference type="Proteomes" id="UP000036166">
    <property type="component" value="Unassembled WGS sequence"/>
</dbReference>
<reference evidence="1 2" key="1">
    <citation type="submission" date="2015-06" db="EMBL/GenBank/DDBJ databases">
        <title>Draft Genome Sequence of Parabacteroides goldsteinii with Putative Novel Metallo-Beta-Lactamases Isolated from a Blood Culture from a Human Patient.</title>
        <authorList>
            <person name="Krogh T.J."/>
            <person name="Agergaard C.N."/>
            <person name="Moller-Jensen J."/>
            <person name="Justesen U.S."/>
        </authorList>
    </citation>
    <scope>NUCLEOTIDE SEQUENCE [LARGE SCALE GENOMIC DNA]</scope>
    <source>
        <strain evidence="1 2">910340</strain>
    </source>
</reference>
<dbReference type="AlphaFoldDB" id="A0A0J6CBF2"/>
<name>A0A0J6CBF2_9BACT</name>
<dbReference type="RefSeq" id="WP_048315482.1">
    <property type="nucleotide sequence ID" value="NZ_LFJV01000033.1"/>
</dbReference>
<evidence type="ECO:0000313" key="1">
    <source>
        <dbReference type="EMBL" id="KMM33566.1"/>
    </source>
</evidence>
<comment type="caution">
    <text evidence="1">The sequence shown here is derived from an EMBL/GenBank/DDBJ whole genome shotgun (WGS) entry which is preliminary data.</text>
</comment>
<proteinExistence type="predicted"/>
<protein>
    <submittedName>
        <fullName evidence="1">Uncharacterized protein</fullName>
    </submittedName>
</protein>
<dbReference type="PATRIC" id="fig|328812.4.peg.2928"/>
<gene>
    <name evidence="1" type="ORF">ACM15_11110</name>
</gene>
<organism evidence="1 2">
    <name type="scientific">Parabacteroides goldsteinii</name>
    <dbReference type="NCBI Taxonomy" id="328812"/>
    <lineage>
        <taxon>Bacteria</taxon>
        <taxon>Pseudomonadati</taxon>
        <taxon>Bacteroidota</taxon>
        <taxon>Bacteroidia</taxon>
        <taxon>Bacteroidales</taxon>
        <taxon>Tannerellaceae</taxon>
        <taxon>Parabacteroides</taxon>
    </lineage>
</organism>
<accession>A0A0J6CBF2</accession>
<sequence length="148" mass="17644">MDITITYDFLFGKKSTGEYSHILSIDKNSITNPLYNKEVYVPTIYKTNRDILFQSLGYTGCYANNHFDTTIDYILLPDRTVDNFQFGIKDEVIKWIESTCEEQKRKSKDPKRWKFNMMFILENEVVEFVKNRAERVGEYCIIELMKKY</sequence>